<reference evidence="1" key="1">
    <citation type="submission" date="2021-06" db="EMBL/GenBank/DDBJ databases">
        <authorList>
            <person name="Kallberg Y."/>
            <person name="Tangrot J."/>
            <person name="Rosling A."/>
        </authorList>
    </citation>
    <scope>NUCLEOTIDE SEQUENCE</scope>
    <source>
        <strain evidence="1">MA453B</strain>
    </source>
</reference>
<organism evidence="1 2">
    <name type="scientific">Dentiscutata erythropus</name>
    <dbReference type="NCBI Taxonomy" id="1348616"/>
    <lineage>
        <taxon>Eukaryota</taxon>
        <taxon>Fungi</taxon>
        <taxon>Fungi incertae sedis</taxon>
        <taxon>Mucoromycota</taxon>
        <taxon>Glomeromycotina</taxon>
        <taxon>Glomeromycetes</taxon>
        <taxon>Diversisporales</taxon>
        <taxon>Gigasporaceae</taxon>
        <taxon>Dentiscutata</taxon>
    </lineage>
</organism>
<evidence type="ECO:0000313" key="1">
    <source>
        <dbReference type="EMBL" id="CAG8684884.1"/>
    </source>
</evidence>
<keyword evidence="2" id="KW-1185">Reference proteome</keyword>
<protein>
    <submittedName>
        <fullName evidence="1">10723_t:CDS:1</fullName>
    </submittedName>
</protein>
<dbReference type="AlphaFoldDB" id="A0A9N9ET80"/>
<dbReference type="Proteomes" id="UP000789405">
    <property type="component" value="Unassembled WGS sequence"/>
</dbReference>
<sequence>EKVKGLYLAISPNGDFVVEFVWQLRAYNVENENVKDSEKNNYLGLKNGLSYRKFSEFVISKNTFTDKQSELTNSENKLNHSIEKEILSLDKYGGIVKLFSKNEDKKKSDKDSQNMDKNTNEDNYQNIDKSFLYPTIKIQSLDYPKRIRKALKYNNFSAERTFLDKNYYQLEQSNSFVIVVKNKEEEEMEFSEDKQIYDDLISDHTYSKQKGFADTDNKKFFIFDLDNRKSELDNYYYIIEPWVRLEKGGAPRYSVYLDKEKEILLLIGSDTIQVWHDRAAEKKRTLEFISVIDDKNDINHIEYENKKFRITKKSQSVIEMSCDDDLTITVIEACRTLKFLKEKVDRVDKIVKYLSLSDEKHYSKFQEIIKLTRNIIVRFIQLYPITWRLLDVRYDLLSILIEAGERRLIKYVLLKEKKEIDYSQKPHDYLPDQDSLLHEKSLHMPQISSWEGKGNTIRKAYSDRDPTYLGYLLEYYSNKAVKNIRWMITVGEILPGLYTKKNEYYKSYQLLFYKRCFCEKGLDIPFFDFLVIPQSTQNSLVFIPITQLIPQNSGLKAAQ</sequence>
<accession>A0A9N9ET80</accession>
<evidence type="ECO:0000313" key="2">
    <source>
        <dbReference type="Proteomes" id="UP000789405"/>
    </source>
</evidence>
<feature type="non-terminal residue" evidence="1">
    <location>
        <position position="559"/>
    </location>
</feature>
<dbReference type="EMBL" id="CAJVPY010007736">
    <property type="protein sequence ID" value="CAG8684884.1"/>
    <property type="molecule type" value="Genomic_DNA"/>
</dbReference>
<gene>
    <name evidence="1" type="ORF">DERYTH_LOCUS12039</name>
</gene>
<dbReference type="OrthoDB" id="2420368at2759"/>
<comment type="caution">
    <text evidence="1">The sequence shown here is derived from an EMBL/GenBank/DDBJ whole genome shotgun (WGS) entry which is preliminary data.</text>
</comment>
<proteinExistence type="predicted"/>
<name>A0A9N9ET80_9GLOM</name>